<accession>A0A841J2U0</accession>
<evidence type="ECO:0000313" key="1">
    <source>
        <dbReference type="EMBL" id="MBB6122935.1"/>
    </source>
</evidence>
<organism evidence="1 2">
    <name type="scientific">Sphingobium subterraneum</name>
    <dbReference type="NCBI Taxonomy" id="627688"/>
    <lineage>
        <taxon>Bacteria</taxon>
        <taxon>Pseudomonadati</taxon>
        <taxon>Pseudomonadota</taxon>
        <taxon>Alphaproteobacteria</taxon>
        <taxon>Sphingomonadales</taxon>
        <taxon>Sphingomonadaceae</taxon>
        <taxon>Sphingobium</taxon>
    </lineage>
</organism>
<reference evidence="1 2" key="1">
    <citation type="submission" date="2020-08" db="EMBL/GenBank/DDBJ databases">
        <title>Genomic Encyclopedia of Type Strains, Phase IV (KMG-IV): sequencing the most valuable type-strain genomes for metagenomic binning, comparative biology and taxonomic classification.</title>
        <authorList>
            <person name="Goeker M."/>
        </authorList>
    </citation>
    <scope>NUCLEOTIDE SEQUENCE [LARGE SCALE GENOMIC DNA]</scope>
    <source>
        <strain evidence="1 2">DSM 102255</strain>
    </source>
</reference>
<dbReference type="AlphaFoldDB" id="A0A841J2U0"/>
<keyword evidence="2" id="KW-1185">Reference proteome</keyword>
<dbReference type="RefSeq" id="WP_184078916.1">
    <property type="nucleotide sequence ID" value="NZ_JACIJP010000001.1"/>
</dbReference>
<sequence>MAELLELIFVKNAIDIVLDKPPHPQGGDHMSEPDIKPAVPELNVSATPSFECDLVMKGGVTSGIIYPAAVAAIAAHYRLRSLAEPRPALSARPQRRLWNLVAAQDAHQMRAKRFTRRILAPPRPSADSLLSEWGAK</sequence>
<evidence type="ECO:0000313" key="2">
    <source>
        <dbReference type="Proteomes" id="UP000552700"/>
    </source>
</evidence>
<proteinExistence type="predicted"/>
<comment type="caution">
    <text evidence="1">The sequence shown here is derived from an EMBL/GenBank/DDBJ whole genome shotgun (WGS) entry which is preliminary data.</text>
</comment>
<protein>
    <submittedName>
        <fullName evidence="1">Uncharacterized protein</fullName>
    </submittedName>
</protein>
<dbReference type="Proteomes" id="UP000552700">
    <property type="component" value="Unassembled WGS sequence"/>
</dbReference>
<gene>
    <name evidence="1" type="ORF">FHS92_000642</name>
</gene>
<dbReference type="EMBL" id="JACIJP010000001">
    <property type="protein sequence ID" value="MBB6122935.1"/>
    <property type="molecule type" value="Genomic_DNA"/>
</dbReference>
<name>A0A841J2U0_9SPHN</name>